<proteinExistence type="predicted"/>
<evidence type="ECO:0000313" key="2">
    <source>
        <dbReference type="EMBL" id="DAF55930.1"/>
    </source>
</evidence>
<name>A0A8S5SZG1_9CAUD</name>
<dbReference type="EMBL" id="BK032703">
    <property type="protein sequence ID" value="DAF55930.1"/>
    <property type="molecule type" value="Genomic_DNA"/>
</dbReference>
<accession>A0A8S5SZG1</accession>
<protein>
    <submittedName>
        <fullName evidence="2">Uncharacterized protein</fullName>
    </submittedName>
</protein>
<reference evidence="2" key="1">
    <citation type="journal article" date="2021" name="Proc. Natl. Acad. Sci. U.S.A.">
        <title>A Catalog of Tens of Thousands of Viruses from Human Metagenomes Reveals Hidden Associations with Chronic Diseases.</title>
        <authorList>
            <person name="Tisza M.J."/>
            <person name="Buck C.B."/>
        </authorList>
    </citation>
    <scope>NUCLEOTIDE SEQUENCE</scope>
    <source>
        <strain evidence="2">CtzlI32</strain>
    </source>
</reference>
<evidence type="ECO:0000256" key="1">
    <source>
        <dbReference type="SAM" id="MobiDB-lite"/>
    </source>
</evidence>
<organism evidence="2">
    <name type="scientific">Siphoviridae sp. ctzlI32</name>
    <dbReference type="NCBI Taxonomy" id="2827981"/>
    <lineage>
        <taxon>Viruses</taxon>
        <taxon>Duplodnaviria</taxon>
        <taxon>Heunggongvirae</taxon>
        <taxon>Uroviricota</taxon>
        <taxon>Caudoviricetes</taxon>
    </lineage>
</organism>
<feature type="region of interest" description="Disordered" evidence="1">
    <location>
        <begin position="68"/>
        <end position="87"/>
    </location>
</feature>
<sequence length="87" mass="10220">MQMIMIPEERYNRMVESYDRAQEELREIRKQLAEAEVSYDDVARELKLYDLMDDLGCDRDEAELLLQDEEESIARSQQSEEGGTDGK</sequence>